<dbReference type="Gene3D" id="2.120.10.30">
    <property type="entry name" value="TolB, C-terminal domain"/>
    <property type="match status" value="1"/>
</dbReference>
<organism evidence="2 3">
    <name type="scientific">Olleya namhaensis</name>
    <dbReference type="NCBI Taxonomy" id="1144750"/>
    <lineage>
        <taxon>Bacteria</taxon>
        <taxon>Pseudomonadati</taxon>
        <taxon>Bacteroidota</taxon>
        <taxon>Flavobacteriia</taxon>
        <taxon>Flavobacteriales</taxon>
        <taxon>Flavobacteriaceae</taxon>
    </lineage>
</organism>
<dbReference type="EMBL" id="FORM01000002">
    <property type="protein sequence ID" value="SFI73542.1"/>
    <property type="molecule type" value="Genomic_DNA"/>
</dbReference>
<keyword evidence="3" id="KW-1185">Reference proteome</keyword>
<evidence type="ECO:0000256" key="1">
    <source>
        <dbReference type="SAM" id="SignalP"/>
    </source>
</evidence>
<reference evidence="3" key="1">
    <citation type="submission" date="2016-10" db="EMBL/GenBank/DDBJ databases">
        <authorList>
            <person name="Varghese N."/>
            <person name="Submissions S."/>
        </authorList>
    </citation>
    <scope>NUCLEOTIDE SEQUENCE [LARGE SCALE GENOMIC DNA]</scope>
    <source>
        <strain evidence="3">DSM 28881</strain>
    </source>
</reference>
<dbReference type="AlphaFoldDB" id="A0A1I3KM10"/>
<dbReference type="Proteomes" id="UP000199559">
    <property type="component" value="Unassembled WGS sequence"/>
</dbReference>
<evidence type="ECO:0008006" key="4">
    <source>
        <dbReference type="Google" id="ProtNLM"/>
    </source>
</evidence>
<name>A0A1I3KM10_9FLAO</name>
<evidence type="ECO:0000313" key="3">
    <source>
        <dbReference type="Proteomes" id="UP000199559"/>
    </source>
</evidence>
<sequence length="501" mass="56866">MKKPNTKLVLSILALLLSISTFAQDISGSWKGTLTAQGQDIPLLFNVKNDSGILSSTMDSPAQGATGIPMDKTIFEDNQLTITFTQGGIKYVGVLDKEAINGIFYQGGMEFPLNLTKTIKTKPGDVSLPSSKDALDKLSAFDNGTYKYSAEDYFEDPATSSFQFSPKGNYFSYREKDANGKNHVYVKNTKTDKITLAIEEGEELIRGYGWANDNRLVYVKDNGGNENYQLFAANIDGSNPKALTPFDDVQVNFSNLLEDQPDHVIIMMNKDNKQIFEPYKINIVTGDMEKLFENKDATSPIAGYEFDKDGNLRGYTKQQNGVEYVLNYRTEADQPFNEVVTTNWKDSFSIVAFNYNTPYKHDAFVLTNLESNTSELVLYDLAKKEIIEKVYSNPTFDVGGVSRSKKRGYEVDYYFYTGEKTHIVPVSDYYKKLDKKFKREFGDKVFSIVDKTEDEDKYLIIIQTDKLYGTYYTYDVKSDTFTKLLDLMPQLHEEDMANETY</sequence>
<dbReference type="SUPFAM" id="SSF82171">
    <property type="entry name" value="DPP6 N-terminal domain-like"/>
    <property type="match status" value="1"/>
</dbReference>
<feature type="chain" id="PRO_5011779013" description="S9 family peptidase" evidence="1">
    <location>
        <begin position="24"/>
        <end position="501"/>
    </location>
</feature>
<gene>
    <name evidence="2" type="ORF">SAMN05443431_10238</name>
</gene>
<keyword evidence="1" id="KW-0732">Signal</keyword>
<accession>A0A1I3KM10</accession>
<feature type="signal peptide" evidence="1">
    <location>
        <begin position="1"/>
        <end position="23"/>
    </location>
</feature>
<protein>
    <recommendedName>
        <fullName evidence="4">S9 family peptidase</fullName>
    </recommendedName>
</protein>
<proteinExistence type="predicted"/>
<evidence type="ECO:0000313" key="2">
    <source>
        <dbReference type="EMBL" id="SFI73542.1"/>
    </source>
</evidence>
<dbReference type="InterPro" id="IPR011042">
    <property type="entry name" value="6-blade_b-propeller_TolB-like"/>
</dbReference>
<dbReference type="STRING" id="1144750.SAMN05443431_10238"/>